<evidence type="ECO:0000256" key="5">
    <source>
        <dbReference type="ARBA" id="ARBA00022737"/>
    </source>
</evidence>
<keyword evidence="5" id="KW-0677">Repeat</keyword>
<dbReference type="InterPro" id="IPR035976">
    <property type="entry name" value="Sushi/SCR/CCP_sf"/>
</dbReference>
<evidence type="ECO:0000256" key="2">
    <source>
        <dbReference type="ARBA" id="ARBA00022525"/>
    </source>
</evidence>
<evidence type="ECO:0000256" key="3">
    <source>
        <dbReference type="ARBA" id="ARBA00022659"/>
    </source>
</evidence>
<feature type="domain" description="Sushi" evidence="9">
    <location>
        <begin position="142"/>
        <end position="203"/>
    </location>
</feature>
<dbReference type="PANTHER" id="PTHR45785">
    <property type="entry name" value="COMPLEMENT FACTOR H-RELATED"/>
    <property type="match status" value="1"/>
</dbReference>
<feature type="domain" description="Sushi" evidence="9">
    <location>
        <begin position="83"/>
        <end position="141"/>
    </location>
</feature>
<dbReference type="GO" id="GO:0005615">
    <property type="term" value="C:extracellular space"/>
    <property type="evidence" value="ECO:0007669"/>
    <property type="project" value="TreeGrafter"/>
</dbReference>
<dbReference type="SMART" id="SM00032">
    <property type="entry name" value="CCP"/>
    <property type="match status" value="3"/>
</dbReference>
<keyword evidence="6 8" id="KW-1015">Disulfide bond</keyword>
<dbReference type="PROSITE" id="PS50923">
    <property type="entry name" value="SUSHI"/>
    <property type="match status" value="3"/>
</dbReference>
<dbReference type="SUPFAM" id="SSF57535">
    <property type="entry name" value="Complement control module/SCR domain"/>
    <property type="match status" value="3"/>
</dbReference>
<dbReference type="Proteomes" id="UP000694408">
    <property type="component" value="Unplaced"/>
</dbReference>
<comment type="subcellular location">
    <subcellularLocation>
        <location evidence="1">Secreted</location>
    </subcellularLocation>
</comment>
<dbReference type="Pfam" id="PF00084">
    <property type="entry name" value="Sushi"/>
    <property type="match status" value="3"/>
</dbReference>
<keyword evidence="2" id="KW-0964">Secreted</keyword>
<dbReference type="OMA" id="HNARARY"/>
<evidence type="ECO:0000256" key="6">
    <source>
        <dbReference type="ARBA" id="ARBA00023157"/>
    </source>
</evidence>
<evidence type="ECO:0000256" key="1">
    <source>
        <dbReference type="ARBA" id="ARBA00004613"/>
    </source>
</evidence>
<protein>
    <recommendedName>
        <fullName evidence="9">Sushi domain-containing protein</fullName>
    </recommendedName>
</protein>
<feature type="disulfide bond" evidence="8">
    <location>
        <begin position="144"/>
        <end position="187"/>
    </location>
</feature>
<reference evidence="10" key="2">
    <citation type="submission" date="2025-09" db="UniProtKB">
        <authorList>
            <consortium name="Ensembl"/>
        </authorList>
    </citation>
    <scope>IDENTIFICATION</scope>
</reference>
<keyword evidence="11" id="KW-1185">Reference proteome</keyword>
<dbReference type="CDD" id="cd00033">
    <property type="entry name" value="CCP"/>
    <property type="match status" value="3"/>
</dbReference>
<keyword evidence="4" id="KW-0732">Signal</keyword>
<dbReference type="FunFam" id="2.10.70.10:FF:000003">
    <property type="entry name" value="Versican core protein"/>
    <property type="match status" value="1"/>
</dbReference>
<organism evidence="10 11">
    <name type="scientific">Junco hyemalis</name>
    <name type="common">Dark-eyed junco</name>
    <dbReference type="NCBI Taxonomy" id="40217"/>
    <lineage>
        <taxon>Eukaryota</taxon>
        <taxon>Metazoa</taxon>
        <taxon>Chordata</taxon>
        <taxon>Craniata</taxon>
        <taxon>Vertebrata</taxon>
        <taxon>Euteleostomi</taxon>
        <taxon>Archelosauria</taxon>
        <taxon>Archosauria</taxon>
        <taxon>Dinosauria</taxon>
        <taxon>Saurischia</taxon>
        <taxon>Theropoda</taxon>
        <taxon>Coelurosauria</taxon>
        <taxon>Aves</taxon>
        <taxon>Neognathae</taxon>
        <taxon>Neoaves</taxon>
        <taxon>Telluraves</taxon>
        <taxon>Australaves</taxon>
        <taxon>Passeriformes</taxon>
        <taxon>Passerellidae</taxon>
        <taxon>Junco</taxon>
    </lineage>
</organism>
<dbReference type="GO" id="GO:0006956">
    <property type="term" value="P:complement activation"/>
    <property type="evidence" value="ECO:0007669"/>
    <property type="project" value="TreeGrafter"/>
</dbReference>
<feature type="disulfide bond" evidence="8">
    <location>
        <begin position="85"/>
        <end position="128"/>
    </location>
</feature>
<evidence type="ECO:0000256" key="8">
    <source>
        <dbReference type="PROSITE-ProRule" id="PRU00302"/>
    </source>
</evidence>
<feature type="domain" description="Sushi" evidence="9">
    <location>
        <begin position="19"/>
        <end position="79"/>
    </location>
</feature>
<evidence type="ECO:0000256" key="7">
    <source>
        <dbReference type="ARBA" id="ARBA00023180"/>
    </source>
</evidence>
<name>A0A8C5JPY3_JUNHY</name>
<keyword evidence="3 8" id="KW-0768">Sushi</keyword>
<dbReference type="AlphaFoldDB" id="A0A8C5JPY3"/>
<proteinExistence type="predicted"/>
<dbReference type="GO" id="GO:0001851">
    <property type="term" value="F:complement component C3b binding"/>
    <property type="evidence" value="ECO:0007669"/>
    <property type="project" value="TreeGrafter"/>
</dbReference>
<dbReference type="InterPro" id="IPR000436">
    <property type="entry name" value="Sushi_SCR_CCP_dom"/>
</dbReference>
<evidence type="ECO:0000256" key="4">
    <source>
        <dbReference type="ARBA" id="ARBA00022729"/>
    </source>
</evidence>
<comment type="caution">
    <text evidence="8">Lacks conserved residue(s) required for the propagation of feature annotation.</text>
</comment>
<dbReference type="Gene3D" id="2.10.70.10">
    <property type="entry name" value="Complement Module, domain 1"/>
    <property type="match status" value="3"/>
</dbReference>
<keyword evidence="7" id="KW-0325">Glycoprotein</keyword>
<sequence>MHVSWQCFTWKKSCLFLSEKCQGINVVENGYLKSDKRTFNLKEEILYVCHAGFVTPEGQELGHTQCKESGWTPPPKCISEYVKGCGAPPEIPSGIIVGGSVEHYQHGATKQYECNSEFKLVGSKEIECIDGQWSSPPSCIEMPCGSVPKVANAQFEGRKKESYEPGETVRYQCGPGFQIVGSPEIFCRKGNWTSPSTSPFCRGMGSTSK</sequence>
<dbReference type="PANTHER" id="PTHR45785:SF7">
    <property type="entry name" value="COMPLEMENT FACTOR H"/>
    <property type="match status" value="1"/>
</dbReference>
<accession>A0A8C5JPY3</accession>
<evidence type="ECO:0000313" key="11">
    <source>
        <dbReference type="Proteomes" id="UP000694408"/>
    </source>
</evidence>
<dbReference type="InterPro" id="IPR051503">
    <property type="entry name" value="ComplSys_Reg/VirEntry_Med"/>
</dbReference>
<evidence type="ECO:0000259" key="9">
    <source>
        <dbReference type="PROSITE" id="PS50923"/>
    </source>
</evidence>
<reference evidence="10" key="1">
    <citation type="submission" date="2025-08" db="UniProtKB">
        <authorList>
            <consortium name="Ensembl"/>
        </authorList>
    </citation>
    <scope>IDENTIFICATION</scope>
</reference>
<dbReference type="Ensembl" id="ENSJHYT00000026364.1">
    <property type="protein sequence ID" value="ENSJHYP00000021842.1"/>
    <property type="gene ID" value="ENSJHYG00000016515.1"/>
</dbReference>
<evidence type="ECO:0000313" key="10">
    <source>
        <dbReference type="Ensembl" id="ENSJHYP00000021842.1"/>
    </source>
</evidence>